<reference evidence="7 8" key="1">
    <citation type="submission" date="2016-01" db="EMBL/GenBank/DDBJ databases">
        <title>Whole genome sequence and analysis of Micromonospora rosaria DSM 803, which can produce antibacterial substance rosamicin.</title>
        <authorList>
            <person name="Yang H."/>
            <person name="He X."/>
            <person name="Zhu D."/>
        </authorList>
    </citation>
    <scope>NUCLEOTIDE SEQUENCE [LARGE SCALE GENOMIC DNA]</scope>
    <source>
        <strain evidence="7 8">DSM 803</strain>
    </source>
</reference>
<evidence type="ECO:0000256" key="2">
    <source>
        <dbReference type="ARBA" id="ARBA00023172"/>
    </source>
</evidence>
<evidence type="ECO:0000259" key="6">
    <source>
        <dbReference type="PROSITE" id="PS51900"/>
    </source>
</evidence>
<name>A0A136PJF4_9ACTN</name>
<gene>
    <name evidence="7" type="ORF">AWW66_29305</name>
</gene>
<dbReference type="PANTHER" id="PTHR30349">
    <property type="entry name" value="PHAGE INTEGRASE-RELATED"/>
    <property type="match status" value="1"/>
</dbReference>
<keyword evidence="1 3" id="KW-0238">DNA-binding</keyword>
<dbReference type="InterPro" id="IPR002104">
    <property type="entry name" value="Integrase_catalytic"/>
</dbReference>
<dbReference type="InterPro" id="IPR013762">
    <property type="entry name" value="Integrase-like_cat_sf"/>
</dbReference>
<proteinExistence type="predicted"/>
<dbReference type="InterPro" id="IPR044068">
    <property type="entry name" value="CB"/>
</dbReference>
<evidence type="ECO:0000256" key="1">
    <source>
        <dbReference type="ARBA" id="ARBA00023125"/>
    </source>
</evidence>
<dbReference type="Gene3D" id="1.10.150.130">
    <property type="match status" value="1"/>
</dbReference>
<dbReference type="InterPro" id="IPR010998">
    <property type="entry name" value="Integrase_recombinase_N"/>
</dbReference>
<evidence type="ECO:0000313" key="8">
    <source>
        <dbReference type="Proteomes" id="UP000070620"/>
    </source>
</evidence>
<dbReference type="GO" id="GO:0015074">
    <property type="term" value="P:DNA integration"/>
    <property type="evidence" value="ECO:0007669"/>
    <property type="project" value="UniProtKB-KW"/>
</dbReference>
<dbReference type="SUPFAM" id="SSF56349">
    <property type="entry name" value="DNA breaking-rejoining enzymes"/>
    <property type="match status" value="1"/>
</dbReference>
<dbReference type="RefSeq" id="WP_067373138.1">
    <property type="nucleotide sequence ID" value="NZ_JBIUBN010000008.1"/>
</dbReference>
<dbReference type="EMBL" id="LRQV01000182">
    <property type="protein sequence ID" value="KXK58529.1"/>
    <property type="molecule type" value="Genomic_DNA"/>
</dbReference>
<evidence type="ECO:0000256" key="3">
    <source>
        <dbReference type="PROSITE-ProRule" id="PRU01248"/>
    </source>
</evidence>
<evidence type="ECO:0000256" key="4">
    <source>
        <dbReference type="SAM" id="MobiDB-lite"/>
    </source>
</evidence>
<dbReference type="PANTHER" id="PTHR30349:SF91">
    <property type="entry name" value="INTA PROTEIN"/>
    <property type="match status" value="1"/>
</dbReference>
<dbReference type="GO" id="GO:0003677">
    <property type="term" value="F:DNA binding"/>
    <property type="evidence" value="ECO:0007669"/>
    <property type="project" value="UniProtKB-UniRule"/>
</dbReference>
<sequence length="421" mass="46787">MGRKPNGASSIYKGGDGYWHGRVTVGIKDDGKPDRRHVQAKTEAEVIRKVRALERERDNGTVRKPGSRWTVEKWLTHWVENIAGPVVRTNTLDGYRVAVRRHLIPGVGAHRLDRLEPEHLERLYVRMMDNGSAAGTAHQAHRTIRTALGEAVRRGHLARNPAALAKPPRLPDSEVQPYSVPEVQAILRAAASRRNSARWAVALALGLRQGEALGLKWSDVDLNNGSLTVRRALLRPKWRHGCDGKCEQKLHGQCPERVNERPVAADTKSRAGRRSIGLPDALIDLLRRHRKEQDAERETAAQLWRDEGWVFASPTGEAIHQATDYDEWKRLLKLAGVRDGRLHDARHTAATVLLVLGVSGRAVMGIMGWSNSAMAVRYQHMTDQVRRDIAQQLGGLLWGDPPGGPGEKAAEPPPDQPEQGK</sequence>
<dbReference type="GO" id="GO:0006310">
    <property type="term" value="P:DNA recombination"/>
    <property type="evidence" value="ECO:0007669"/>
    <property type="project" value="UniProtKB-KW"/>
</dbReference>
<accession>A0A136PJF4</accession>
<protein>
    <submittedName>
        <fullName evidence="7">Integrase</fullName>
    </submittedName>
</protein>
<comment type="caution">
    <text evidence="7">The sequence shown here is derived from an EMBL/GenBank/DDBJ whole genome shotgun (WGS) entry which is preliminary data.</text>
</comment>
<dbReference type="CDD" id="cd01189">
    <property type="entry name" value="INT_ICEBs1_C_like"/>
    <property type="match status" value="1"/>
</dbReference>
<feature type="region of interest" description="Disordered" evidence="4">
    <location>
        <begin position="394"/>
        <end position="421"/>
    </location>
</feature>
<keyword evidence="2" id="KW-0233">DNA recombination</keyword>
<dbReference type="InterPro" id="IPR011010">
    <property type="entry name" value="DNA_brk_join_enz"/>
</dbReference>
<feature type="compositionally biased region" description="Pro residues" evidence="4">
    <location>
        <begin position="411"/>
        <end position="421"/>
    </location>
</feature>
<dbReference type="Pfam" id="PF00589">
    <property type="entry name" value="Phage_integrase"/>
    <property type="match status" value="1"/>
</dbReference>
<organism evidence="7 8">
    <name type="scientific">Micromonospora rosaria</name>
    <dbReference type="NCBI Taxonomy" id="47874"/>
    <lineage>
        <taxon>Bacteria</taxon>
        <taxon>Bacillati</taxon>
        <taxon>Actinomycetota</taxon>
        <taxon>Actinomycetes</taxon>
        <taxon>Micromonosporales</taxon>
        <taxon>Micromonosporaceae</taxon>
        <taxon>Micromonospora</taxon>
    </lineage>
</organism>
<feature type="domain" description="Tyr recombinase" evidence="5">
    <location>
        <begin position="173"/>
        <end position="391"/>
    </location>
</feature>
<feature type="domain" description="Core-binding (CB)" evidence="6">
    <location>
        <begin position="69"/>
        <end position="152"/>
    </location>
</feature>
<dbReference type="OrthoDB" id="9805859at2"/>
<dbReference type="Gene3D" id="1.10.443.10">
    <property type="entry name" value="Intergrase catalytic core"/>
    <property type="match status" value="1"/>
</dbReference>
<evidence type="ECO:0000313" key="7">
    <source>
        <dbReference type="EMBL" id="KXK58529.1"/>
    </source>
</evidence>
<dbReference type="Proteomes" id="UP000070620">
    <property type="component" value="Unassembled WGS sequence"/>
</dbReference>
<dbReference type="PROSITE" id="PS51900">
    <property type="entry name" value="CB"/>
    <property type="match status" value="1"/>
</dbReference>
<evidence type="ECO:0000259" key="5">
    <source>
        <dbReference type="PROSITE" id="PS51898"/>
    </source>
</evidence>
<dbReference type="InterPro" id="IPR050090">
    <property type="entry name" value="Tyrosine_recombinase_XerCD"/>
</dbReference>
<dbReference type="AlphaFoldDB" id="A0A136PJF4"/>
<dbReference type="PROSITE" id="PS51898">
    <property type="entry name" value="TYR_RECOMBINASE"/>
    <property type="match status" value="1"/>
</dbReference>
<keyword evidence="8" id="KW-1185">Reference proteome</keyword>